<dbReference type="Proteomes" id="UP000006222">
    <property type="component" value="Unassembled WGS sequence"/>
</dbReference>
<dbReference type="PATRIC" id="fig|991778.3.peg.5443"/>
<dbReference type="AlphaFoldDB" id="F2AZI4"/>
<sequence length="108" mass="12440">MFLSEPFSFQKFTRKIRFPMEAKELCLLSLWTQAIQVLDGQHLWDRKPQPLSEASVLCLGPLAFPVFSVSRNIWFCANPQEANASISQNTQVTFNRRASKELSDVNEY</sequence>
<reference evidence="1 2" key="1">
    <citation type="journal article" date="2013" name="Mar. Genomics">
        <title>Expression of sulfatases in Rhodopirellula baltica and the diversity of sulfatases in the genus Rhodopirellula.</title>
        <authorList>
            <person name="Wegner C.E."/>
            <person name="Richter-Heitmann T."/>
            <person name="Klindworth A."/>
            <person name="Klockow C."/>
            <person name="Richter M."/>
            <person name="Achstetter T."/>
            <person name="Glockner F.O."/>
            <person name="Harder J."/>
        </authorList>
    </citation>
    <scope>NUCLEOTIDE SEQUENCE [LARGE SCALE GENOMIC DNA]</scope>
    <source>
        <strain evidence="1 2">WH47</strain>
    </source>
</reference>
<gene>
    <name evidence="1" type="ORF">RBWH47_05699</name>
</gene>
<evidence type="ECO:0000313" key="1">
    <source>
        <dbReference type="EMBL" id="EGF24939.1"/>
    </source>
</evidence>
<comment type="caution">
    <text evidence="1">The sequence shown here is derived from an EMBL/GenBank/DDBJ whole genome shotgun (WGS) entry which is preliminary data.</text>
</comment>
<proteinExistence type="predicted"/>
<name>F2AZI4_RHOBT</name>
<organism evidence="1 2">
    <name type="scientific">Rhodopirellula baltica WH47</name>
    <dbReference type="NCBI Taxonomy" id="991778"/>
    <lineage>
        <taxon>Bacteria</taxon>
        <taxon>Pseudomonadati</taxon>
        <taxon>Planctomycetota</taxon>
        <taxon>Planctomycetia</taxon>
        <taxon>Pirellulales</taxon>
        <taxon>Pirellulaceae</taxon>
        <taxon>Rhodopirellula</taxon>
    </lineage>
</organism>
<evidence type="ECO:0000313" key="2">
    <source>
        <dbReference type="Proteomes" id="UP000006222"/>
    </source>
</evidence>
<protein>
    <submittedName>
        <fullName evidence="1">Uncharacterized protein</fullName>
    </submittedName>
</protein>
<accession>F2AZI4</accession>
<dbReference type="EMBL" id="AFAR01000259">
    <property type="protein sequence ID" value="EGF24939.1"/>
    <property type="molecule type" value="Genomic_DNA"/>
</dbReference>